<evidence type="ECO:0000256" key="2">
    <source>
        <dbReference type="ARBA" id="ARBA00022801"/>
    </source>
</evidence>
<gene>
    <name evidence="6" type="ORF">DCAR_0311555</name>
</gene>
<dbReference type="SUPFAM" id="SSF52540">
    <property type="entry name" value="P-loop containing nucleoside triphosphate hydrolases"/>
    <property type="match status" value="2"/>
</dbReference>
<dbReference type="GO" id="GO:0004386">
    <property type="term" value="F:helicase activity"/>
    <property type="evidence" value="ECO:0007669"/>
    <property type="project" value="UniProtKB-KW"/>
</dbReference>
<dbReference type="InterPro" id="IPR001650">
    <property type="entry name" value="Helicase_C-like"/>
</dbReference>
<dbReference type="GO" id="GO:0006281">
    <property type="term" value="P:DNA repair"/>
    <property type="evidence" value="ECO:0007669"/>
    <property type="project" value="TreeGrafter"/>
</dbReference>
<evidence type="ECO:0000313" key="7">
    <source>
        <dbReference type="Proteomes" id="UP000077755"/>
    </source>
</evidence>
<dbReference type="CDD" id="cd18793">
    <property type="entry name" value="SF2_C_SNF"/>
    <property type="match status" value="1"/>
</dbReference>
<feature type="domain" description="Helicase ATP-binding" evidence="5">
    <location>
        <begin position="1"/>
        <end position="86"/>
    </location>
</feature>
<evidence type="ECO:0000256" key="3">
    <source>
        <dbReference type="ARBA" id="ARBA00022806"/>
    </source>
</evidence>
<keyword evidence="7" id="KW-1185">Reference proteome</keyword>
<dbReference type="Pfam" id="PF00271">
    <property type="entry name" value="Helicase_C"/>
    <property type="match status" value="1"/>
</dbReference>
<reference evidence="6" key="2">
    <citation type="submission" date="2022-03" db="EMBL/GenBank/DDBJ databases">
        <title>Draft title - Genomic analysis of global carrot germplasm unveils the trajectory of domestication and the origin of high carotenoid orange carrot.</title>
        <authorList>
            <person name="Iorizzo M."/>
            <person name="Ellison S."/>
            <person name="Senalik D."/>
            <person name="Macko-Podgorni A."/>
            <person name="Grzebelus D."/>
            <person name="Bostan H."/>
            <person name="Rolling W."/>
            <person name="Curaba J."/>
            <person name="Simon P."/>
        </authorList>
    </citation>
    <scope>NUCLEOTIDE SEQUENCE</scope>
    <source>
        <tissue evidence="6">Leaf</tissue>
    </source>
</reference>
<dbReference type="GO" id="GO:0008094">
    <property type="term" value="F:ATP-dependent activity, acting on DNA"/>
    <property type="evidence" value="ECO:0007669"/>
    <property type="project" value="TreeGrafter"/>
</dbReference>
<sequence length="425" mass="48308">MELGKYDLVLTTYSLLASDLESGSPVFLVPWWRVILDEAHLIKHSTPTQASAVLKLNARRRWLVTGTPLQNTTMDMYSFMSFLSYQPFTDKHSWKKTLLKPVDTSSEVTRLEAVMEAICLRRTKEQGILGLPQKIMKICHVDLSAEERELYDQMEVEAKTAVQDYISTGTVRNHYIALLSIVLRLRQICTHMDLCPKGLVASLPCSNKEGILQNYLLFTFIDYISCIPKTLRRGRRRCPLCRHDLSESDIFSAPTEKSNAEMASSGKSSKITALLKLLSEARDKDPTAKSVVFSQFRKMLMLLEEPLKTAGFNVLRLDGSMNAKKKAQVIKDFCVPALHGPTDLLASLRASCMGPWWNPEVDEQAMGRVHRIGQTKEVTVVRIIARNSIEERILDLQDMKRMASKALDRKARPRHYYLAVLIILY</sequence>
<dbReference type="InterPro" id="IPR049730">
    <property type="entry name" value="SNF2/RAD54-like_C"/>
</dbReference>
<dbReference type="SMART" id="SM00490">
    <property type="entry name" value="HELICc"/>
    <property type="match status" value="1"/>
</dbReference>
<dbReference type="PANTHER" id="PTHR45626">
    <property type="entry name" value="TRANSCRIPTION TERMINATION FACTOR 2-RELATED"/>
    <property type="match status" value="1"/>
</dbReference>
<evidence type="ECO:0000313" key="6">
    <source>
        <dbReference type="EMBL" id="WOG92292.1"/>
    </source>
</evidence>
<dbReference type="AlphaFoldDB" id="A0AAF0WMD4"/>
<dbReference type="InterPro" id="IPR038718">
    <property type="entry name" value="SNF2-like_sf"/>
</dbReference>
<accession>A0AAF0WMD4</accession>
<dbReference type="InterPro" id="IPR027417">
    <property type="entry name" value="P-loop_NTPase"/>
</dbReference>
<dbReference type="InterPro" id="IPR050628">
    <property type="entry name" value="SNF2_RAD54_helicase_TF"/>
</dbReference>
<dbReference type="GO" id="GO:0016787">
    <property type="term" value="F:hydrolase activity"/>
    <property type="evidence" value="ECO:0007669"/>
    <property type="project" value="UniProtKB-KW"/>
</dbReference>
<dbReference type="InterPro" id="IPR014001">
    <property type="entry name" value="Helicase_ATP-bd"/>
</dbReference>
<keyword evidence="4" id="KW-0067">ATP-binding</keyword>
<reference evidence="6" key="1">
    <citation type="journal article" date="2016" name="Nat. Genet.">
        <title>A high-quality carrot genome assembly provides new insights into carotenoid accumulation and asterid genome evolution.</title>
        <authorList>
            <person name="Iorizzo M."/>
            <person name="Ellison S."/>
            <person name="Senalik D."/>
            <person name="Zeng P."/>
            <person name="Satapoomin P."/>
            <person name="Huang J."/>
            <person name="Bowman M."/>
            <person name="Iovene M."/>
            <person name="Sanseverino W."/>
            <person name="Cavagnaro P."/>
            <person name="Yildiz M."/>
            <person name="Macko-Podgorni A."/>
            <person name="Moranska E."/>
            <person name="Grzebelus E."/>
            <person name="Grzebelus D."/>
            <person name="Ashrafi H."/>
            <person name="Zheng Z."/>
            <person name="Cheng S."/>
            <person name="Spooner D."/>
            <person name="Van Deynze A."/>
            <person name="Simon P."/>
        </authorList>
    </citation>
    <scope>NUCLEOTIDE SEQUENCE</scope>
    <source>
        <tissue evidence="6">Leaf</tissue>
    </source>
</reference>
<name>A0AAF0WMD4_DAUCS</name>
<evidence type="ECO:0000256" key="4">
    <source>
        <dbReference type="ARBA" id="ARBA00022840"/>
    </source>
</evidence>
<protein>
    <recommendedName>
        <fullName evidence="5">Helicase ATP-binding domain-containing protein</fullName>
    </recommendedName>
</protein>
<evidence type="ECO:0000259" key="5">
    <source>
        <dbReference type="PROSITE" id="PS51192"/>
    </source>
</evidence>
<dbReference type="PANTHER" id="PTHR45626:SF17">
    <property type="entry name" value="HELICASE-LIKE TRANSCRIPTION FACTOR"/>
    <property type="match status" value="1"/>
</dbReference>
<dbReference type="PROSITE" id="PS51192">
    <property type="entry name" value="HELICASE_ATP_BIND_1"/>
    <property type="match status" value="1"/>
</dbReference>
<dbReference type="InterPro" id="IPR000330">
    <property type="entry name" value="SNF2_N"/>
</dbReference>
<keyword evidence="3" id="KW-0347">Helicase</keyword>
<dbReference type="GO" id="GO:0005524">
    <property type="term" value="F:ATP binding"/>
    <property type="evidence" value="ECO:0007669"/>
    <property type="project" value="UniProtKB-KW"/>
</dbReference>
<dbReference type="Gene3D" id="3.40.50.300">
    <property type="entry name" value="P-loop containing nucleotide triphosphate hydrolases"/>
    <property type="match status" value="1"/>
</dbReference>
<organism evidence="6 7">
    <name type="scientific">Daucus carota subsp. sativus</name>
    <name type="common">Carrot</name>
    <dbReference type="NCBI Taxonomy" id="79200"/>
    <lineage>
        <taxon>Eukaryota</taxon>
        <taxon>Viridiplantae</taxon>
        <taxon>Streptophyta</taxon>
        <taxon>Embryophyta</taxon>
        <taxon>Tracheophyta</taxon>
        <taxon>Spermatophyta</taxon>
        <taxon>Magnoliopsida</taxon>
        <taxon>eudicotyledons</taxon>
        <taxon>Gunneridae</taxon>
        <taxon>Pentapetalae</taxon>
        <taxon>asterids</taxon>
        <taxon>campanulids</taxon>
        <taxon>Apiales</taxon>
        <taxon>Apiaceae</taxon>
        <taxon>Apioideae</taxon>
        <taxon>Scandiceae</taxon>
        <taxon>Daucinae</taxon>
        <taxon>Daucus</taxon>
        <taxon>Daucus sect. Daucus</taxon>
    </lineage>
</organism>
<dbReference type="Pfam" id="PF00176">
    <property type="entry name" value="SNF2-rel_dom"/>
    <property type="match status" value="1"/>
</dbReference>
<dbReference type="GO" id="GO:0005634">
    <property type="term" value="C:nucleus"/>
    <property type="evidence" value="ECO:0007669"/>
    <property type="project" value="TreeGrafter"/>
</dbReference>
<dbReference type="Gene3D" id="3.40.50.10810">
    <property type="entry name" value="Tandem AAA-ATPase domain"/>
    <property type="match status" value="1"/>
</dbReference>
<proteinExistence type="predicted"/>
<evidence type="ECO:0000256" key="1">
    <source>
        <dbReference type="ARBA" id="ARBA00022741"/>
    </source>
</evidence>
<keyword evidence="1" id="KW-0547">Nucleotide-binding</keyword>
<keyword evidence="2" id="KW-0378">Hydrolase</keyword>
<dbReference type="Proteomes" id="UP000077755">
    <property type="component" value="Chromosome 3"/>
</dbReference>
<dbReference type="EMBL" id="CP093345">
    <property type="protein sequence ID" value="WOG92292.1"/>
    <property type="molecule type" value="Genomic_DNA"/>
</dbReference>